<accession>A0ABW2C0P4</accession>
<evidence type="ECO:0000256" key="1">
    <source>
        <dbReference type="SAM" id="MobiDB-lite"/>
    </source>
</evidence>
<dbReference type="RefSeq" id="WP_345396743.1">
    <property type="nucleotide sequence ID" value="NZ_BAABLA010000026.1"/>
</dbReference>
<dbReference type="PANTHER" id="PTHR48079:SF6">
    <property type="entry name" value="NAD(P)-BINDING DOMAIN-CONTAINING PROTEIN-RELATED"/>
    <property type="match status" value="1"/>
</dbReference>
<protein>
    <submittedName>
        <fullName evidence="3">NAD-dependent epimerase/dehydratase family protein</fullName>
    </submittedName>
</protein>
<dbReference type="InterPro" id="IPR001509">
    <property type="entry name" value="Epimerase_deHydtase"/>
</dbReference>
<keyword evidence="4" id="KW-1185">Reference proteome</keyword>
<comment type="caution">
    <text evidence="3">The sequence shown here is derived from an EMBL/GenBank/DDBJ whole genome shotgun (WGS) entry which is preliminary data.</text>
</comment>
<evidence type="ECO:0000259" key="2">
    <source>
        <dbReference type="Pfam" id="PF01370"/>
    </source>
</evidence>
<dbReference type="InterPro" id="IPR036291">
    <property type="entry name" value="NAD(P)-bd_dom_sf"/>
</dbReference>
<dbReference type="SUPFAM" id="SSF51735">
    <property type="entry name" value="NAD(P)-binding Rossmann-fold domains"/>
    <property type="match status" value="1"/>
</dbReference>
<dbReference type="Proteomes" id="UP001596337">
    <property type="component" value="Unassembled WGS sequence"/>
</dbReference>
<proteinExistence type="predicted"/>
<dbReference type="Pfam" id="PF01370">
    <property type="entry name" value="Epimerase"/>
    <property type="match status" value="1"/>
</dbReference>
<dbReference type="InterPro" id="IPR051783">
    <property type="entry name" value="NAD(P)-dependent_oxidoreduct"/>
</dbReference>
<sequence length="356" mass="38550">MADGLRVAVTGATGNIGTSVVQALSRDSRVASITGIVRRYTSWHVPKLDIATIDIADPNSAPHLDRVFRDRDVVIHLAWLFQPTRDPVATWETNVLGGMRVFDSAANMGVPSLVCSSSVGAYSPGRDEEQVTESWPTHGWPGAAYTREKAYLERALDGFERDNPDTRVVRMRPAFVFKDTAAAEQRRLFAGPLLPGKLVRSQLLPMVPDIAGLRMQTVHASDVADAFRIATVGDAHGAYNIAADPVIDADTIADLLGARSVRLPAGPLRALLSAAWHTHVVPASPGLFDAVLRLPLMDTTRARVDLGWAPRYTAIEALEDFLHGLREGGGMSTPPLQPAGPVDRLREFSDSARDRA</sequence>
<dbReference type="PANTHER" id="PTHR48079">
    <property type="entry name" value="PROTEIN YEEZ"/>
    <property type="match status" value="1"/>
</dbReference>
<feature type="compositionally biased region" description="Basic and acidic residues" evidence="1">
    <location>
        <begin position="343"/>
        <end position="356"/>
    </location>
</feature>
<gene>
    <name evidence="3" type="ORF">ACFQGD_16820</name>
</gene>
<evidence type="ECO:0000313" key="4">
    <source>
        <dbReference type="Proteomes" id="UP001596337"/>
    </source>
</evidence>
<feature type="domain" description="NAD-dependent epimerase/dehydratase" evidence="2">
    <location>
        <begin position="7"/>
        <end position="242"/>
    </location>
</feature>
<dbReference type="EMBL" id="JBHSXX010000001">
    <property type="protein sequence ID" value="MFC6868806.1"/>
    <property type="molecule type" value="Genomic_DNA"/>
</dbReference>
<dbReference type="Gene3D" id="3.40.50.720">
    <property type="entry name" value="NAD(P)-binding Rossmann-like Domain"/>
    <property type="match status" value="1"/>
</dbReference>
<feature type="region of interest" description="Disordered" evidence="1">
    <location>
        <begin position="329"/>
        <end position="356"/>
    </location>
</feature>
<name>A0ABW2C0P4_9PSEU</name>
<reference evidence="4" key="1">
    <citation type="journal article" date="2019" name="Int. J. Syst. Evol. Microbiol.">
        <title>The Global Catalogue of Microorganisms (GCM) 10K type strain sequencing project: providing services to taxonomists for standard genome sequencing and annotation.</title>
        <authorList>
            <consortium name="The Broad Institute Genomics Platform"/>
            <consortium name="The Broad Institute Genome Sequencing Center for Infectious Disease"/>
            <person name="Wu L."/>
            <person name="Ma J."/>
        </authorList>
    </citation>
    <scope>NUCLEOTIDE SEQUENCE [LARGE SCALE GENOMIC DNA]</scope>
    <source>
        <strain evidence="4">KCTC 32255</strain>
    </source>
</reference>
<evidence type="ECO:0000313" key="3">
    <source>
        <dbReference type="EMBL" id="MFC6868806.1"/>
    </source>
</evidence>
<organism evidence="3 4">
    <name type="scientific">Haloechinothrix salitolerans</name>
    <dbReference type="NCBI Taxonomy" id="926830"/>
    <lineage>
        <taxon>Bacteria</taxon>
        <taxon>Bacillati</taxon>
        <taxon>Actinomycetota</taxon>
        <taxon>Actinomycetes</taxon>
        <taxon>Pseudonocardiales</taxon>
        <taxon>Pseudonocardiaceae</taxon>
        <taxon>Haloechinothrix</taxon>
    </lineage>
</organism>